<gene>
    <name evidence="2" type="ORF">IAC43_07800</name>
</gene>
<accession>A0A9D1H717</accession>
<protein>
    <submittedName>
        <fullName evidence="2">Uncharacterized protein</fullName>
    </submittedName>
</protein>
<feature type="transmembrane region" description="Helical" evidence="1">
    <location>
        <begin position="7"/>
        <end position="27"/>
    </location>
</feature>
<name>A0A9D1H717_9FIRM</name>
<dbReference type="AlphaFoldDB" id="A0A9D1H717"/>
<dbReference type="Proteomes" id="UP000824160">
    <property type="component" value="Unassembled WGS sequence"/>
</dbReference>
<reference evidence="2" key="1">
    <citation type="submission" date="2020-10" db="EMBL/GenBank/DDBJ databases">
        <authorList>
            <person name="Gilroy R."/>
        </authorList>
    </citation>
    <scope>NUCLEOTIDE SEQUENCE</scope>
    <source>
        <strain evidence="2">ChiBcec7-5410</strain>
    </source>
</reference>
<feature type="transmembrane region" description="Helical" evidence="1">
    <location>
        <begin position="102"/>
        <end position="125"/>
    </location>
</feature>
<sequence length="160" mass="17974">MNKKAKCFSLLHMTAVFVMGGLGYGAIEILWRGATHWSMLLTGGICLLILEQVDARHSEEWLVLRCIRGAMVITVVELAVGLVVNRLLGLAVWDYSEQWGNFAGQICPLYTIYWYFLCYPAYWLLGRMKRGANVSVYTKITPMSAQSFAAGMEKGIANKR</sequence>
<reference evidence="2" key="2">
    <citation type="journal article" date="2021" name="PeerJ">
        <title>Extensive microbial diversity within the chicken gut microbiome revealed by metagenomics and culture.</title>
        <authorList>
            <person name="Gilroy R."/>
            <person name="Ravi A."/>
            <person name="Getino M."/>
            <person name="Pursley I."/>
            <person name="Horton D.L."/>
            <person name="Alikhan N.F."/>
            <person name="Baker D."/>
            <person name="Gharbi K."/>
            <person name="Hall N."/>
            <person name="Watson M."/>
            <person name="Adriaenssens E.M."/>
            <person name="Foster-Nyarko E."/>
            <person name="Jarju S."/>
            <person name="Secka A."/>
            <person name="Antonio M."/>
            <person name="Oren A."/>
            <person name="Chaudhuri R.R."/>
            <person name="La Ragione R."/>
            <person name="Hildebrand F."/>
            <person name="Pallen M.J."/>
        </authorList>
    </citation>
    <scope>NUCLEOTIDE SEQUENCE</scope>
    <source>
        <strain evidence="2">ChiBcec7-5410</strain>
    </source>
</reference>
<evidence type="ECO:0000313" key="2">
    <source>
        <dbReference type="EMBL" id="HIT95075.1"/>
    </source>
</evidence>
<feature type="transmembrane region" description="Helical" evidence="1">
    <location>
        <begin position="33"/>
        <end position="50"/>
    </location>
</feature>
<keyword evidence="1" id="KW-1133">Transmembrane helix</keyword>
<dbReference type="Pfam" id="PF06541">
    <property type="entry name" value="ABC_trans_CmpB"/>
    <property type="match status" value="1"/>
</dbReference>
<keyword evidence="1" id="KW-0472">Membrane</keyword>
<comment type="caution">
    <text evidence="2">The sequence shown here is derived from an EMBL/GenBank/DDBJ whole genome shotgun (WGS) entry which is preliminary data.</text>
</comment>
<dbReference type="EMBL" id="DVLW01000214">
    <property type="protein sequence ID" value="HIT95075.1"/>
    <property type="molecule type" value="Genomic_DNA"/>
</dbReference>
<evidence type="ECO:0000313" key="3">
    <source>
        <dbReference type="Proteomes" id="UP000824160"/>
    </source>
</evidence>
<dbReference type="InterPro" id="IPR010540">
    <property type="entry name" value="CmpB_TMEM229"/>
</dbReference>
<keyword evidence="1" id="KW-0812">Transmembrane</keyword>
<feature type="transmembrane region" description="Helical" evidence="1">
    <location>
        <begin position="62"/>
        <end position="82"/>
    </location>
</feature>
<evidence type="ECO:0000256" key="1">
    <source>
        <dbReference type="SAM" id="Phobius"/>
    </source>
</evidence>
<proteinExistence type="predicted"/>
<organism evidence="2 3">
    <name type="scientific">Candidatus Faecivivens stercoripullorum</name>
    <dbReference type="NCBI Taxonomy" id="2840805"/>
    <lineage>
        <taxon>Bacteria</taxon>
        <taxon>Bacillati</taxon>
        <taxon>Bacillota</taxon>
        <taxon>Clostridia</taxon>
        <taxon>Eubacteriales</taxon>
        <taxon>Oscillospiraceae</taxon>
        <taxon>Oscillospiraceae incertae sedis</taxon>
        <taxon>Candidatus Faecivivens</taxon>
    </lineage>
</organism>